<proteinExistence type="predicted"/>
<sequence length="157" mass="18421">MSKDVFIREGKEEFAVVRKEKYYKFHNISGRTFIVNSLVFNKDPNHEQSTHEFVAEKDRITILKNRFVERGFLEELDDEGNVISASLKEGDVPQYAVTDKVLLDKMHGSKKSLEKYLSSIGQNDMHIFKRMLQLCEDKDLPLKTYILIRDTFKDKSR</sequence>
<protein>
    <submittedName>
        <fullName evidence="1">Uncharacterized protein</fullName>
    </submittedName>
</protein>
<gene>
    <name evidence="1" type="ORF">MM415B00915_0010</name>
</gene>
<accession>A0A6M3IVM7</accession>
<organism evidence="1">
    <name type="scientific">viral metagenome</name>
    <dbReference type="NCBI Taxonomy" id="1070528"/>
    <lineage>
        <taxon>unclassified sequences</taxon>
        <taxon>metagenomes</taxon>
        <taxon>organismal metagenomes</taxon>
    </lineage>
</organism>
<name>A0A6M3IVM7_9ZZZZ</name>
<reference evidence="1" key="1">
    <citation type="submission" date="2020-03" db="EMBL/GenBank/DDBJ databases">
        <title>The deep terrestrial virosphere.</title>
        <authorList>
            <person name="Holmfeldt K."/>
            <person name="Nilsson E."/>
            <person name="Simone D."/>
            <person name="Lopez-Fernandez M."/>
            <person name="Wu X."/>
            <person name="de Brujin I."/>
            <person name="Lundin D."/>
            <person name="Andersson A."/>
            <person name="Bertilsson S."/>
            <person name="Dopson M."/>
        </authorList>
    </citation>
    <scope>NUCLEOTIDE SEQUENCE</scope>
    <source>
        <strain evidence="1">MM415B00915</strain>
    </source>
</reference>
<dbReference type="EMBL" id="MT141446">
    <property type="protein sequence ID" value="QJA61586.1"/>
    <property type="molecule type" value="Genomic_DNA"/>
</dbReference>
<evidence type="ECO:0000313" key="1">
    <source>
        <dbReference type="EMBL" id="QJA61586.1"/>
    </source>
</evidence>
<dbReference type="AlphaFoldDB" id="A0A6M3IVM7"/>